<reference evidence="2" key="1">
    <citation type="submission" date="2019-10" db="EMBL/GenBank/DDBJ databases">
        <authorList>
            <person name="Robison T.A."/>
            <person name="Li F.-W."/>
        </authorList>
    </citation>
    <scope>NUCLEOTIDE SEQUENCE</scope>
</reference>
<keyword evidence="2" id="KW-0934">Plastid</keyword>
<dbReference type="GeneID" id="55751154"/>
<organism evidence="2">
    <name type="scientific">Anthoceros punctatus</name>
    <name type="common">Hornwort</name>
    <dbReference type="NCBI Taxonomy" id="3234"/>
    <lineage>
        <taxon>Eukaryota</taxon>
        <taxon>Viridiplantae</taxon>
        <taxon>Streptophyta</taxon>
        <taxon>Embryophyta</taxon>
        <taxon>Anthocerotophyta</taxon>
        <taxon>Anthocerotopsida</taxon>
        <taxon>Anthocerotidae</taxon>
        <taxon>Anthocerotales</taxon>
        <taxon>Anthocerotaceae</taxon>
        <taxon>Anthoceros</taxon>
    </lineage>
</organism>
<evidence type="ECO:0000313" key="2">
    <source>
        <dbReference type="EMBL" id="QKD76411.1"/>
    </source>
</evidence>
<evidence type="ECO:0000256" key="1">
    <source>
        <dbReference type="SAM" id="Phobius"/>
    </source>
</evidence>
<name>A0A6M8AYW6_ANTPU</name>
<protein>
    <recommendedName>
        <fullName evidence="3">ATP synthase F0 subunit 8</fullName>
    </recommendedName>
</protein>
<keyword evidence="1" id="KW-1133">Transmembrane helix</keyword>
<keyword evidence="1" id="KW-0472">Membrane</keyword>
<keyword evidence="1" id="KW-0812">Transmembrane</keyword>
<sequence length="51" mass="5980">MNLIFGFAQLFLYHPLFLLLLYTYLVIFIPLKSAINITNILPTLLKTIRIK</sequence>
<dbReference type="EMBL" id="MN544310">
    <property type="protein sequence ID" value="QKD76411.1"/>
    <property type="molecule type" value="Genomic_DNA"/>
</dbReference>
<gene>
    <name evidence="2" type="primary">ORF51</name>
</gene>
<feature type="transmembrane region" description="Helical" evidence="1">
    <location>
        <begin position="12"/>
        <end position="31"/>
    </location>
</feature>
<accession>A0A6M8AYW6</accession>
<evidence type="ECO:0008006" key="3">
    <source>
        <dbReference type="Google" id="ProtNLM"/>
    </source>
</evidence>
<geneLocation type="chloroplast" evidence="2"/>
<reference evidence="2" key="2">
    <citation type="journal article" date="2020" name="Nat. Plants">
        <title>Anthoceros genomes illuminate the origin of land plants and the unique biology of hornworts.</title>
        <authorList>
            <person name="Li F.W."/>
            <person name="Nishiyama T."/>
            <person name="Waller M."/>
            <person name="Frangedakis E."/>
            <person name="Keller J."/>
            <person name="Li Z."/>
            <person name="Fernandez-Pozo N."/>
            <person name="Barker M.S."/>
            <person name="Bennett T."/>
            <person name="Blazquez M.A."/>
            <person name="Cheng S."/>
            <person name="Cuming A.C."/>
            <person name="de Vries J."/>
            <person name="de Vries S."/>
            <person name="Delaux P.M."/>
            <person name="Diop I.S."/>
            <person name="Harrison C.J."/>
            <person name="Hauser D."/>
            <person name="Hernandez-Garcia J."/>
            <person name="Kirbis A."/>
            <person name="Meeks J.C."/>
            <person name="Monte I."/>
            <person name="Mutte S.K."/>
            <person name="Neubauer A."/>
            <person name="Quandt D."/>
            <person name="Robison T."/>
            <person name="Shimamura M."/>
            <person name="Rensing S.A."/>
            <person name="Villarreal J.C."/>
            <person name="Weijers D."/>
            <person name="Wicke S."/>
            <person name="Wong G.K."/>
            <person name="Sakakibara K."/>
            <person name="Szovenyi P."/>
        </authorList>
    </citation>
    <scope>NUCLEOTIDE SEQUENCE</scope>
</reference>
<dbReference type="AlphaFoldDB" id="A0A6M8AYW6"/>
<keyword evidence="2" id="KW-0150">Chloroplast</keyword>
<proteinExistence type="predicted"/>
<dbReference type="RefSeq" id="YP_009862955.1">
    <property type="nucleotide sequence ID" value="NC_049001.1"/>
</dbReference>